<evidence type="ECO:0000256" key="1">
    <source>
        <dbReference type="SAM" id="Phobius"/>
    </source>
</evidence>
<sequence>MSNQRVRAVKAEEAASQVDVVRLRRQLRPFLFRMGPVALCITSVLLISLMSVLYLSQLGQAVETNNQLQEIRTTQSQLTRQNQDLLEQLAHERSPAYIDSEARKRGLQPADPGTIQVITVRGLETVPAQP</sequence>
<dbReference type="Proteomes" id="UP000004508">
    <property type="component" value="Unassembled WGS sequence"/>
</dbReference>
<keyword evidence="1" id="KW-0472">Membrane</keyword>
<gene>
    <name evidence="2" type="ORF">Krac_8651</name>
</gene>
<feature type="transmembrane region" description="Helical" evidence="1">
    <location>
        <begin position="30"/>
        <end position="55"/>
    </location>
</feature>
<comment type="caution">
    <text evidence="2">The sequence shown here is derived from an EMBL/GenBank/DDBJ whole genome shotgun (WGS) entry which is preliminary data.</text>
</comment>
<dbReference type="InParanoid" id="D6TNI9"/>
<reference evidence="2 3" key="1">
    <citation type="journal article" date="2011" name="Stand. Genomic Sci.">
        <title>Non-contiguous finished genome sequence and contextual data of the filamentous soil bacterium Ktedonobacter racemifer type strain (SOSP1-21).</title>
        <authorList>
            <person name="Chang Y.J."/>
            <person name="Land M."/>
            <person name="Hauser L."/>
            <person name="Chertkov O."/>
            <person name="Del Rio T.G."/>
            <person name="Nolan M."/>
            <person name="Copeland A."/>
            <person name="Tice H."/>
            <person name="Cheng J.F."/>
            <person name="Lucas S."/>
            <person name="Han C."/>
            <person name="Goodwin L."/>
            <person name="Pitluck S."/>
            <person name="Ivanova N."/>
            <person name="Ovchinikova G."/>
            <person name="Pati A."/>
            <person name="Chen A."/>
            <person name="Palaniappan K."/>
            <person name="Mavromatis K."/>
            <person name="Liolios K."/>
            <person name="Brettin T."/>
            <person name="Fiebig A."/>
            <person name="Rohde M."/>
            <person name="Abt B."/>
            <person name="Goker M."/>
            <person name="Detter J.C."/>
            <person name="Woyke T."/>
            <person name="Bristow J."/>
            <person name="Eisen J.A."/>
            <person name="Markowitz V."/>
            <person name="Hugenholtz P."/>
            <person name="Kyrpides N.C."/>
            <person name="Klenk H.P."/>
            <person name="Lapidus A."/>
        </authorList>
    </citation>
    <scope>NUCLEOTIDE SEQUENCE [LARGE SCALE GENOMIC DNA]</scope>
    <source>
        <strain evidence="3">DSM 44963</strain>
    </source>
</reference>
<dbReference type="OrthoDB" id="161196at2"/>
<protein>
    <submittedName>
        <fullName evidence="2">Septum formation initiator</fullName>
    </submittedName>
</protein>
<proteinExistence type="predicted"/>
<accession>D6TNI9</accession>
<name>D6TNI9_KTERA</name>
<dbReference type="EMBL" id="ADVG01000002">
    <property type="protein sequence ID" value="EFH87320.1"/>
    <property type="molecule type" value="Genomic_DNA"/>
</dbReference>
<evidence type="ECO:0000313" key="2">
    <source>
        <dbReference type="EMBL" id="EFH87320.1"/>
    </source>
</evidence>
<organism evidence="2 3">
    <name type="scientific">Ktedonobacter racemifer DSM 44963</name>
    <dbReference type="NCBI Taxonomy" id="485913"/>
    <lineage>
        <taxon>Bacteria</taxon>
        <taxon>Bacillati</taxon>
        <taxon>Chloroflexota</taxon>
        <taxon>Ktedonobacteria</taxon>
        <taxon>Ktedonobacterales</taxon>
        <taxon>Ktedonobacteraceae</taxon>
        <taxon>Ktedonobacter</taxon>
    </lineage>
</organism>
<dbReference type="STRING" id="485913.Krac_8651"/>
<keyword evidence="3" id="KW-1185">Reference proteome</keyword>
<keyword evidence="1" id="KW-0812">Transmembrane</keyword>
<dbReference type="AlphaFoldDB" id="D6TNI9"/>
<evidence type="ECO:0000313" key="3">
    <source>
        <dbReference type="Proteomes" id="UP000004508"/>
    </source>
</evidence>
<keyword evidence="1" id="KW-1133">Transmembrane helix</keyword>
<dbReference type="RefSeq" id="WP_007912360.1">
    <property type="nucleotide sequence ID" value="NZ_ADVG01000002.1"/>
</dbReference>